<organism evidence="4">
    <name type="scientific">marine metagenome</name>
    <dbReference type="NCBI Taxonomy" id="408172"/>
    <lineage>
        <taxon>unclassified sequences</taxon>
        <taxon>metagenomes</taxon>
        <taxon>ecological metagenomes</taxon>
    </lineage>
</organism>
<gene>
    <name evidence="4" type="ORF">METZ01_LOCUS427850</name>
</gene>
<dbReference type="InterPro" id="IPR050065">
    <property type="entry name" value="GlmU-like"/>
</dbReference>
<evidence type="ECO:0000256" key="2">
    <source>
        <dbReference type="ARBA" id="ARBA00022695"/>
    </source>
</evidence>
<dbReference type="Gene3D" id="3.90.550.10">
    <property type="entry name" value="Spore Coat Polysaccharide Biosynthesis Protein SpsA, Chain A"/>
    <property type="match status" value="1"/>
</dbReference>
<name>A0A382XVC5_9ZZZZ</name>
<dbReference type="EMBL" id="UINC01170781">
    <property type="protein sequence ID" value="SVD74996.1"/>
    <property type="molecule type" value="Genomic_DNA"/>
</dbReference>
<sequence length="125" mass="14294">MNLSFSILTAGRGTRMGDLTSTTNKTLLNYKGKPIINHIVEALSKYTTKMNIIVGYKKEQVIDHLTLTFPEMDFQFIEQNDRIGTGAAIELLKNEHDLESKIDHYFVTMGDSIFDQNDFDKFIDL</sequence>
<feature type="non-terminal residue" evidence="4">
    <location>
        <position position="125"/>
    </location>
</feature>
<dbReference type="PANTHER" id="PTHR43584:SF8">
    <property type="entry name" value="N-ACETYLMURAMATE ALPHA-1-PHOSPHATE URIDYLYLTRANSFERASE"/>
    <property type="match status" value="1"/>
</dbReference>
<feature type="domain" description="MobA-like NTP transferase" evidence="3">
    <location>
        <begin position="7"/>
        <end position="117"/>
    </location>
</feature>
<accession>A0A382XVC5</accession>
<keyword evidence="2" id="KW-0548">Nucleotidyltransferase</keyword>
<dbReference type="SUPFAM" id="SSF53448">
    <property type="entry name" value="Nucleotide-diphospho-sugar transferases"/>
    <property type="match status" value="1"/>
</dbReference>
<evidence type="ECO:0000313" key="4">
    <source>
        <dbReference type="EMBL" id="SVD74996.1"/>
    </source>
</evidence>
<protein>
    <recommendedName>
        <fullName evidence="3">MobA-like NTP transferase domain-containing protein</fullName>
    </recommendedName>
</protein>
<dbReference type="GO" id="GO:0016779">
    <property type="term" value="F:nucleotidyltransferase activity"/>
    <property type="evidence" value="ECO:0007669"/>
    <property type="project" value="UniProtKB-KW"/>
</dbReference>
<evidence type="ECO:0000256" key="1">
    <source>
        <dbReference type="ARBA" id="ARBA00022679"/>
    </source>
</evidence>
<dbReference type="Pfam" id="PF12804">
    <property type="entry name" value="NTP_transf_3"/>
    <property type="match status" value="1"/>
</dbReference>
<proteinExistence type="predicted"/>
<dbReference type="InterPro" id="IPR029044">
    <property type="entry name" value="Nucleotide-diphossugar_trans"/>
</dbReference>
<keyword evidence="1" id="KW-0808">Transferase</keyword>
<evidence type="ECO:0000259" key="3">
    <source>
        <dbReference type="Pfam" id="PF12804"/>
    </source>
</evidence>
<dbReference type="AlphaFoldDB" id="A0A382XVC5"/>
<dbReference type="PANTHER" id="PTHR43584">
    <property type="entry name" value="NUCLEOTIDYL TRANSFERASE"/>
    <property type="match status" value="1"/>
</dbReference>
<reference evidence="4" key="1">
    <citation type="submission" date="2018-05" db="EMBL/GenBank/DDBJ databases">
        <authorList>
            <person name="Lanie J.A."/>
            <person name="Ng W.-L."/>
            <person name="Kazmierczak K.M."/>
            <person name="Andrzejewski T.M."/>
            <person name="Davidsen T.M."/>
            <person name="Wayne K.J."/>
            <person name="Tettelin H."/>
            <person name="Glass J.I."/>
            <person name="Rusch D."/>
            <person name="Podicherti R."/>
            <person name="Tsui H.-C.T."/>
            <person name="Winkler M.E."/>
        </authorList>
    </citation>
    <scope>NUCLEOTIDE SEQUENCE</scope>
</reference>
<dbReference type="InterPro" id="IPR025877">
    <property type="entry name" value="MobA-like_NTP_Trfase"/>
</dbReference>